<dbReference type="InterPro" id="IPR037066">
    <property type="entry name" value="Plug_dom_sf"/>
</dbReference>
<evidence type="ECO:0000256" key="4">
    <source>
        <dbReference type="ARBA" id="ARBA00022692"/>
    </source>
</evidence>
<organism evidence="10 11">
    <name type="scientific">Diploscapter pachys</name>
    <dbReference type="NCBI Taxonomy" id="2018661"/>
    <lineage>
        <taxon>Eukaryota</taxon>
        <taxon>Metazoa</taxon>
        <taxon>Ecdysozoa</taxon>
        <taxon>Nematoda</taxon>
        <taxon>Chromadorea</taxon>
        <taxon>Rhabditida</taxon>
        <taxon>Rhabditina</taxon>
        <taxon>Rhabditomorpha</taxon>
        <taxon>Rhabditoidea</taxon>
        <taxon>Rhabditidae</taxon>
        <taxon>Diploscapter</taxon>
    </lineage>
</organism>
<dbReference type="EMBL" id="LIAE01009121">
    <property type="protein sequence ID" value="PAV71188.1"/>
    <property type="molecule type" value="Genomic_DNA"/>
</dbReference>
<comment type="caution">
    <text evidence="10">The sequence shown here is derived from an EMBL/GenBank/DDBJ whole genome shotgun (WGS) entry which is preliminary data.</text>
</comment>
<sequence length="1075" mass="115413">MTILPSGVMGATATRGHQMKRRGVAIALGASMLTAFVPGHVAAQTTQGVRAAQRFDIPAGSLAAALQAWSKVTKLQIVYRMDDVGRKRTNGIQGDYAPLLALQGLLIDTGLKIVTTEDGAVALRPLAGDEVDTSATPDILVNGKVNWSLNTGIERTQDDSQPFIVLGRKEIERSGAPNLETFLRNQLNVNTSPTVGDQAIGGSTSADPRRPIGVSAINLRGIGLRDTLILVDGRRQPGINLGNGDITQPSITGIPIAAVERIEVLASSASGIYGSGASGGVINIVLRRDFKGAELSANYDNTSDFKQGRGSIDLTGGLPLEGGRTRLTFTGNWTKQLALRYGDRDNLRRRGLDDILANDPGSFYGGFTNPPQGSLVNFKTQDGSPLQLKPQYGGQTLSSGLGTIPKGYAGIAKAGLAPLLSSLGTFNLDQPNTAAGTGARAPLLYPMNQYSGSVAVRRTFNSWLTAYAEIGMSHSSAVNTFSNTLNSVFLFASAPSNPFTQDLAIAFPANPAYDARIKQVSSTLRTLGGAIVRLPADWQAVAEVSYSKSNFSVANSPPAINAFASNDLQSGVLNALVDTSTYPLPFTYDKTPYYQRQQDGKSSNVAPSLRLAGPLPFSLPGGKPQLTVNTEINTQKLDSRLLTLLTDDGAVTTFTPTAHQTTKSVYGEVVFPILGDKHQLPLIRLLELRLSARHESYSGDGTDTSDPVSCTAPFDAKQYNYFDNCPPTGTVIERSTTTNAHTDPSISLLWSPIDGVTLRGSYTTGYLPPQLSQLVKVPRPQITLQMRDPQRNNELIGTQMFGLGVISGFSGGNPAVRPESSKTWTAGLILKPHFIDGLRFSVDWTRIHKRDMYFDPLLLLFGAVQSQFNQFITSNPDRVTRGPASGGFAVGPITALDISLINLTSLVTSAYDFTLNYDTNLFGGQLSAIGRATYVDQLVIQPFADTPAQNYAGVVTAGFAAGTSASGSLRFRGSGSLQWTKDRLSLGWQTRYLSGYYLTLDRSVVAAQGSAKVASQMYHDMNISYRLPQKMTVRFGINNIFNKMPPLDVTQAPLYYSAYGDPRLRNFYLGVSKSF</sequence>
<keyword evidence="3" id="KW-0406">Ion transport</keyword>
<keyword evidence="7" id="KW-0472">Membrane</keyword>
<evidence type="ECO:0000256" key="2">
    <source>
        <dbReference type="ARBA" id="ARBA00022448"/>
    </source>
</evidence>
<evidence type="ECO:0000313" key="10">
    <source>
        <dbReference type="EMBL" id="PAV71188.1"/>
    </source>
</evidence>
<dbReference type="InterPro" id="IPR000531">
    <property type="entry name" value="Beta-barrel_TonB"/>
</dbReference>
<dbReference type="OrthoDB" id="10680106at2759"/>
<comment type="subcellular location">
    <subcellularLocation>
        <location evidence="1">Cell outer membrane</location>
        <topology evidence="1">Multi-pass membrane protein</topology>
    </subcellularLocation>
</comment>
<keyword evidence="11" id="KW-1185">Reference proteome</keyword>
<reference evidence="10 11" key="1">
    <citation type="journal article" date="2017" name="Curr. Biol.">
        <title>Genome architecture and evolution of a unichromosomal asexual nematode.</title>
        <authorList>
            <person name="Fradin H."/>
            <person name="Zegar C."/>
            <person name="Gutwein M."/>
            <person name="Lucas J."/>
            <person name="Kovtun M."/>
            <person name="Corcoran D."/>
            <person name="Baugh L.R."/>
            <person name="Kiontke K."/>
            <person name="Gunsalus K."/>
            <person name="Fitch D.H."/>
            <person name="Piano F."/>
        </authorList>
    </citation>
    <scope>NUCLEOTIDE SEQUENCE [LARGE SCALE GENOMIC DNA]</scope>
    <source>
        <strain evidence="10">PF1309</strain>
    </source>
</reference>
<dbReference type="PANTHER" id="PTHR47234">
    <property type="match status" value="1"/>
</dbReference>
<evidence type="ECO:0000256" key="1">
    <source>
        <dbReference type="ARBA" id="ARBA00004571"/>
    </source>
</evidence>
<dbReference type="InterPro" id="IPR036942">
    <property type="entry name" value="Beta-barrel_TonB_sf"/>
</dbReference>
<keyword evidence="2" id="KW-0813">Transport</keyword>
<dbReference type="Proteomes" id="UP000218231">
    <property type="component" value="Unassembled WGS sequence"/>
</dbReference>
<dbReference type="SUPFAM" id="SSF56935">
    <property type="entry name" value="Porins"/>
    <property type="match status" value="1"/>
</dbReference>
<evidence type="ECO:0000256" key="7">
    <source>
        <dbReference type="ARBA" id="ARBA00023136"/>
    </source>
</evidence>
<dbReference type="Gene3D" id="3.55.50.30">
    <property type="match status" value="1"/>
</dbReference>
<evidence type="ECO:0000256" key="8">
    <source>
        <dbReference type="ARBA" id="ARBA00023237"/>
    </source>
</evidence>
<evidence type="ECO:0000259" key="9">
    <source>
        <dbReference type="SMART" id="SM00965"/>
    </source>
</evidence>
<evidence type="ECO:0000313" key="11">
    <source>
        <dbReference type="Proteomes" id="UP000218231"/>
    </source>
</evidence>
<dbReference type="PANTHER" id="PTHR47234:SF1">
    <property type="entry name" value="TONB-DEPENDENT RECEPTOR"/>
    <property type="match status" value="1"/>
</dbReference>
<feature type="domain" description="Secretin/TonB short N-terminal" evidence="9">
    <location>
        <begin position="75"/>
        <end position="126"/>
    </location>
</feature>
<dbReference type="Gene3D" id="2.170.130.10">
    <property type="entry name" value="TonB-dependent receptor, plug domain"/>
    <property type="match status" value="1"/>
</dbReference>
<evidence type="ECO:0000256" key="5">
    <source>
        <dbReference type="ARBA" id="ARBA00023004"/>
    </source>
</evidence>
<dbReference type="Gene3D" id="2.40.170.20">
    <property type="entry name" value="TonB-dependent receptor, beta-barrel domain"/>
    <property type="match status" value="1"/>
</dbReference>
<keyword evidence="6" id="KW-0798">TonB box</keyword>
<dbReference type="GO" id="GO:0006826">
    <property type="term" value="P:iron ion transport"/>
    <property type="evidence" value="ECO:0007669"/>
    <property type="project" value="UniProtKB-KW"/>
</dbReference>
<keyword evidence="4" id="KW-0812">Transmembrane</keyword>
<dbReference type="PROSITE" id="PS52016">
    <property type="entry name" value="TONB_DEPENDENT_REC_3"/>
    <property type="match status" value="1"/>
</dbReference>
<dbReference type="GO" id="GO:0019867">
    <property type="term" value="C:outer membrane"/>
    <property type="evidence" value="ECO:0007669"/>
    <property type="project" value="InterPro"/>
</dbReference>
<keyword evidence="3" id="KW-0410">Iron transport</keyword>
<protein>
    <recommendedName>
        <fullName evidence="9">Secretin/TonB short N-terminal domain-containing protein</fullName>
    </recommendedName>
</protein>
<gene>
    <name evidence="10" type="ORF">WR25_17039</name>
</gene>
<proteinExistence type="predicted"/>
<accession>A0A2A2KBC3</accession>
<dbReference type="InterPro" id="IPR012910">
    <property type="entry name" value="Plug_dom"/>
</dbReference>
<name>A0A2A2KBC3_9BILA</name>
<dbReference type="InterPro" id="IPR039426">
    <property type="entry name" value="TonB-dep_rcpt-like"/>
</dbReference>
<dbReference type="Pfam" id="PF00593">
    <property type="entry name" value="TonB_dep_Rec_b-barrel"/>
    <property type="match status" value="1"/>
</dbReference>
<dbReference type="Pfam" id="PF07715">
    <property type="entry name" value="Plug"/>
    <property type="match status" value="1"/>
</dbReference>
<dbReference type="AlphaFoldDB" id="A0A2A2KBC3"/>
<dbReference type="InterPro" id="IPR011662">
    <property type="entry name" value="Secretin/TonB_short_N"/>
</dbReference>
<evidence type="ECO:0000256" key="3">
    <source>
        <dbReference type="ARBA" id="ARBA00022496"/>
    </source>
</evidence>
<evidence type="ECO:0000256" key="6">
    <source>
        <dbReference type="ARBA" id="ARBA00023077"/>
    </source>
</evidence>
<dbReference type="SMART" id="SM00965">
    <property type="entry name" value="STN"/>
    <property type="match status" value="1"/>
</dbReference>
<keyword evidence="8" id="KW-0998">Cell outer membrane</keyword>
<keyword evidence="5" id="KW-0408">Iron</keyword>